<organism evidence="2 3">
    <name type="scientific">Nostoc punctiforme NIES-2108</name>
    <dbReference type="NCBI Taxonomy" id="1356359"/>
    <lineage>
        <taxon>Bacteria</taxon>
        <taxon>Bacillati</taxon>
        <taxon>Cyanobacteriota</taxon>
        <taxon>Cyanophyceae</taxon>
        <taxon>Nostocales</taxon>
        <taxon>Nostocaceae</taxon>
        <taxon>Nostoc</taxon>
    </lineage>
</organism>
<feature type="transmembrane region" description="Helical" evidence="1">
    <location>
        <begin position="45"/>
        <end position="68"/>
    </location>
</feature>
<keyword evidence="1" id="KW-0472">Membrane</keyword>
<evidence type="ECO:0000313" key="2">
    <source>
        <dbReference type="EMBL" id="RCJ33827.1"/>
    </source>
</evidence>
<proteinExistence type="predicted"/>
<gene>
    <name evidence="2" type="ORF">A6769_24150</name>
</gene>
<sequence length="88" mass="10171">MTIARQNTATSLSITIHDSESADIANLWKLVRLGANGFWWRTRAYTTILGVMLLTLVSLIFLSMHWFYRRLFPFISHQVIGSDRQISN</sequence>
<keyword evidence="1" id="KW-0812">Transmembrane</keyword>
<evidence type="ECO:0000256" key="1">
    <source>
        <dbReference type="SAM" id="Phobius"/>
    </source>
</evidence>
<accession>A0A367RBC4</accession>
<keyword evidence="1" id="KW-1133">Transmembrane helix</keyword>
<name>A0A367RBC4_NOSPU</name>
<comment type="caution">
    <text evidence="2">The sequence shown here is derived from an EMBL/GenBank/DDBJ whole genome shotgun (WGS) entry which is preliminary data.</text>
</comment>
<reference evidence="2 3" key="1">
    <citation type="submission" date="2016-04" db="EMBL/GenBank/DDBJ databases">
        <authorList>
            <person name="Evans L.H."/>
            <person name="Alamgir A."/>
            <person name="Owens N."/>
            <person name="Weber N.D."/>
            <person name="Virtaneva K."/>
            <person name="Barbian K."/>
            <person name="Babar A."/>
            <person name="Rosenke K."/>
        </authorList>
    </citation>
    <scope>NUCLEOTIDE SEQUENCE [LARGE SCALE GENOMIC DNA]</scope>
    <source>
        <strain evidence="2">NIES-2108</strain>
    </source>
</reference>
<evidence type="ECO:0000313" key="3">
    <source>
        <dbReference type="Proteomes" id="UP000252085"/>
    </source>
</evidence>
<protein>
    <submittedName>
        <fullName evidence="2">Uncharacterized protein</fullName>
    </submittedName>
</protein>
<dbReference type="AlphaFoldDB" id="A0A367RBC4"/>
<dbReference type="EMBL" id="LXQE01000158">
    <property type="protein sequence ID" value="RCJ33827.1"/>
    <property type="molecule type" value="Genomic_DNA"/>
</dbReference>
<dbReference type="Proteomes" id="UP000252085">
    <property type="component" value="Unassembled WGS sequence"/>
</dbReference>